<protein>
    <submittedName>
        <fullName evidence="1">Uncharacterized protein</fullName>
    </submittedName>
</protein>
<keyword evidence="2" id="KW-1185">Reference proteome</keyword>
<sequence length="82" mass="9096">MSWSVEREWLCQCYSSLKSPHSGLQTRCSVKASTTIQSFCWSLQHYTGLLALLRMITAHSATNNVHTRVGTANTHSGLDSLV</sequence>
<comment type="caution">
    <text evidence="1">The sequence shown here is derived from an EMBL/GenBank/DDBJ whole genome shotgun (WGS) entry which is preliminary data.</text>
</comment>
<dbReference type="EMBL" id="VSRR010006193">
    <property type="protein sequence ID" value="MPC44244.1"/>
    <property type="molecule type" value="Genomic_DNA"/>
</dbReference>
<proteinExistence type="predicted"/>
<dbReference type="AlphaFoldDB" id="A0A5B7FIG7"/>
<evidence type="ECO:0000313" key="1">
    <source>
        <dbReference type="EMBL" id="MPC44244.1"/>
    </source>
</evidence>
<dbReference type="Proteomes" id="UP000324222">
    <property type="component" value="Unassembled WGS sequence"/>
</dbReference>
<evidence type="ECO:0000313" key="2">
    <source>
        <dbReference type="Proteomes" id="UP000324222"/>
    </source>
</evidence>
<accession>A0A5B7FIG7</accession>
<name>A0A5B7FIG7_PORTR</name>
<gene>
    <name evidence="1" type="ORF">E2C01_037912</name>
</gene>
<reference evidence="1 2" key="1">
    <citation type="submission" date="2019-05" db="EMBL/GenBank/DDBJ databases">
        <title>Another draft genome of Portunus trituberculatus and its Hox gene families provides insights of decapod evolution.</title>
        <authorList>
            <person name="Jeong J.-H."/>
            <person name="Song I."/>
            <person name="Kim S."/>
            <person name="Choi T."/>
            <person name="Kim D."/>
            <person name="Ryu S."/>
            <person name="Kim W."/>
        </authorList>
    </citation>
    <scope>NUCLEOTIDE SEQUENCE [LARGE SCALE GENOMIC DNA]</scope>
    <source>
        <tissue evidence="1">Muscle</tissue>
    </source>
</reference>
<organism evidence="1 2">
    <name type="scientific">Portunus trituberculatus</name>
    <name type="common">Swimming crab</name>
    <name type="synonym">Neptunus trituberculatus</name>
    <dbReference type="NCBI Taxonomy" id="210409"/>
    <lineage>
        <taxon>Eukaryota</taxon>
        <taxon>Metazoa</taxon>
        <taxon>Ecdysozoa</taxon>
        <taxon>Arthropoda</taxon>
        <taxon>Crustacea</taxon>
        <taxon>Multicrustacea</taxon>
        <taxon>Malacostraca</taxon>
        <taxon>Eumalacostraca</taxon>
        <taxon>Eucarida</taxon>
        <taxon>Decapoda</taxon>
        <taxon>Pleocyemata</taxon>
        <taxon>Brachyura</taxon>
        <taxon>Eubrachyura</taxon>
        <taxon>Portunoidea</taxon>
        <taxon>Portunidae</taxon>
        <taxon>Portuninae</taxon>
        <taxon>Portunus</taxon>
    </lineage>
</organism>